<sequence length="777" mass="86570">MNQEKEIQFQSPRQFTGLKLGNPATEAAGFKAVINSFKHVFGAMPVTRGFKALLKLNQQHGIDCPSCAWPDPENRSKVAEFCENGAKAIAEEATTRKTGPVFFQRYSVAELSEKSDYWLGQQGRLTHPMILRNGGTHYEKISWDEAFQHISMELKGLTDPNEAIFYTSGRTSNEAAFLYQLFVRQFGTNNLPDCSNMCHESSGSALTETLGLGKGSVTLEDFNKAEVIMILGQNPGTNHPRMLTALEHAKRNGARIISVNPLIEAGLLAFKNPQDFKDVALGATSLTDIYLQIKINQDLPLLKCLIKIVLEESSKNNYKCIDNEFINNKTEGYSEFIESLNEYSINELLDQTGLKYEQLAEAAELLVKHDRIIVCWAMGLTQHKNSVATIKEVVNLLLLKGSIGKEGAGTCPVRGHSNVQGDRTMGIYEKPNEDFLKNLDKTFDFKAPRAHGYDTVNAIKAMYSQKAKVFIGMGGNFLSASPDTEFTAKALRNCDLTVHISTKLNRSHLVHGKMAIILPTLGRTDLDLQKNNAQFITVEDSMGVVHISKGVLTPPSETLLSEPGIICELAKATLSGKSKVDWDNLASDYDEIRNMIEKVIPGFEHYNEKVRQENGFFLPNLPREGKFGTKSGKALFSINKLSPISLAKDEFLMMTVRSHDQFNTTIYGLDDRYRGFYNERRIIMMNNEDIRSLGLQPYQIVDLQNDFGGVKRTAEYFIVVPYNIPRQCAATYFPEANVLVPIDSVALTSNTPTSKSVIITIKPVLEAENIVFASVSH</sequence>
<evidence type="ECO:0000256" key="6">
    <source>
        <dbReference type="ARBA" id="ARBA00022723"/>
    </source>
</evidence>
<protein>
    <submittedName>
        <fullName evidence="12">Oxidoreductase alpha (Molybdopterin) subunit</fullName>
    </submittedName>
</protein>
<comment type="similarity">
    <text evidence="3">Belongs to the prokaryotic molybdopterin-containing oxidoreductase family.</text>
</comment>
<evidence type="ECO:0000256" key="2">
    <source>
        <dbReference type="ARBA" id="ARBA00001966"/>
    </source>
</evidence>
<dbReference type="SUPFAM" id="SSF50692">
    <property type="entry name" value="ADC-like"/>
    <property type="match status" value="1"/>
</dbReference>
<dbReference type="GO" id="GO:0051539">
    <property type="term" value="F:4 iron, 4 sulfur cluster binding"/>
    <property type="evidence" value="ECO:0007669"/>
    <property type="project" value="UniProtKB-KW"/>
</dbReference>
<dbReference type="InterPro" id="IPR006657">
    <property type="entry name" value="MoPterin_dinucl-bd_dom"/>
</dbReference>
<evidence type="ECO:0000256" key="9">
    <source>
        <dbReference type="ARBA" id="ARBA00023014"/>
    </source>
</evidence>
<organism evidence="12 13">
    <name type="scientific">Pseudarcicella hirudinis</name>
    <dbReference type="NCBI Taxonomy" id="1079859"/>
    <lineage>
        <taxon>Bacteria</taxon>
        <taxon>Pseudomonadati</taxon>
        <taxon>Bacteroidota</taxon>
        <taxon>Cytophagia</taxon>
        <taxon>Cytophagales</taxon>
        <taxon>Flectobacillaceae</taxon>
        <taxon>Pseudarcicella</taxon>
    </lineage>
</organism>
<dbReference type="PIRSF" id="PIRSF000144">
    <property type="entry name" value="CbbBc"/>
    <property type="match status" value="1"/>
</dbReference>
<dbReference type="Gene3D" id="3.40.50.740">
    <property type="match status" value="1"/>
</dbReference>
<evidence type="ECO:0000256" key="1">
    <source>
        <dbReference type="ARBA" id="ARBA00001942"/>
    </source>
</evidence>
<dbReference type="GO" id="GO:0045333">
    <property type="term" value="P:cellular respiration"/>
    <property type="evidence" value="ECO:0007669"/>
    <property type="project" value="UniProtKB-ARBA"/>
</dbReference>
<dbReference type="InterPro" id="IPR010046">
    <property type="entry name" value="Mopterin_OxRdtse_a_bac"/>
</dbReference>
<evidence type="ECO:0000256" key="7">
    <source>
        <dbReference type="ARBA" id="ARBA00023002"/>
    </source>
</evidence>
<dbReference type="Pfam" id="PF01568">
    <property type="entry name" value="Molydop_binding"/>
    <property type="match status" value="1"/>
</dbReference>
<dbReference type="GO" id="GO:0043546">
    <property type="term" value="F:molybdopterin cofactor binding"/>
    <property type="evidence" value="ECO:0007669"/>
    <property type="project" value="InterPro"/>
</dbReference>
<keyword evidence="5" id="KW-0500">Molybdenum</keyword>
<dbReference type="Pfam" id="PF00384">
    <property type="entry name" value="Molybdopterin"/>
    <property type="match status" value="1"/>
</dbReference>
<dbReference type="AlphaFoldDB" id="A0A1I5MK57"/>
<dbReference type="GO" id="GO:0030151">
    <property type="term" value="F:molybdenum ion binding"/>
    <property type="evidence" value="ECO:0007669"/>
    <property type="project" value="InterPro"/>
</dbReference>
<evidence type="ECO:0000256" key="3">
    <source>
        <dbReference type="ARBA" id="ARBA00010312"/>
    </source>
</evidence>
<dbReference type="Gene3D" id="3.40.228.10">
    <property type="entry name" value="Dimethylsulfoxide Reductase, domain 2"/>
    <property type="match status" value="1"/>
</dbReference>
<dbReference type="PANTHER" id="PTHR43105:SF4">
    <property type="entry name" value="PROTEIN YDEP"/>
    <property type="match status" value="1"/>
</dbReference>
<evidence type="ECO:0000259" key="11">
    <source>
        <dbReference type="Pfam" id="PF01568"/>
    </source>
</evidence>
<proteinExistence type="inferred from homology"/>
<dbReference type="GO" id="GO:0016020">
    <property type="term" value="C:membrane"/>
    <property type="evidence" value="ECO:0007669"/>
    <property type="project" value="TreeGrafter"/>
</dbReference>
<dbReference type="InterPro" id="IPR041953">
    <property type="entry name" value="YdeP_MopB"/>
</dbReference>
<keyword evidence="8" id="KW-0408">Iron</keyword>
<keyword evidence="6" id="KW-0479">Metal-binding</keyword>
<evidence type="ECO:0000313" key="12">
    <source>
        <dbReference type="EMBL" id="SFP09900.1"/>
    </source>
</evidence>
<accession>A0A1I5MK57</accession>
<name>A0A1I5MK57_9BACT</name>
<dbReference type="GO" id="GO:0008863">
    <property type="term" value="F:formate dehydrogenase (NAD+) activity"/>
    <property type="evidence" value="ECO:0007669"/>
    <property type="project" value="InterPro"/>
</dbReference>
<feature type="domain" description="Molybdopterin dinucleotide-binding" evidence="11">
    <location>
        <begin position="651"/>
        <end position="757"/>
    </location>
</feature>
<evidence type="ECO:0000256" key="5">
    <source>
        <dbReference type="ARBA" id="ARBA00022505"/>
    </source>
</evidence>
<gene>
    <name evidence="12" type="ORF">SAMN04515674_101344</name>
</gene>
<comment type="cofactor">
    <cofactor evidence="2">
        <name>[4Fe-4S] cluster</name>
        <dbReference type="ChEBI" id="CHEBI:49883"/>
    </cofactor>
</comment>
<dbReference type="CDD" id="cd02787">
    <property type="entry name" value="MopB_CT_ydeP"/>
    <property type="match status" value="1"/>
</dbReference>
<evidence type="ECO:0000256" key="4">
    <source>
        <dbReference type="ARBA" id="ARBA00022485"/>
    </source>
</evidence>
<dbReference type="InterPro" id="IPR006656">
    <property type="entry name" value="Mopterin_OxRdtase"/>
</dbReference>
<keyword evidence="13" id="KW-1185">Reference proteome</keyword>
<dbReference type="Proteomes" id="UP000199306">
    <property type="component" value="Unassembled WGS sequence"/>
</dbReference>
<dbReference type="PANTHER" id="PTHR43105">
    <property type="entry name" value="RESPIRATORY NITRATE REDUCTASE"/>
    <property type="match status" value="1"/>
</dbReference>
<dbReference type="SUPFAM" id="SSF53706">
    <property type="entry name" value="Formate dehydrogenase/DMSO reductase, domains 1-3"/>
    <property type="match status" value="1"/>
</dbReference>
<evidence type="ECO:0000256" key="8">
    <source>
        <dbReference type="ARBA" id="ARBA00023004"/>
    </source>
</evidence>
<dbReference type="EMBL" id="FOXH01000001">
    <property type="protein sequence ID" value="SFP09900.1"/>
    <property type="molecule type" value="Genomic_DNA"/>
</dbReference>
<keyword evidence="4" id="KW-0004">4Fe-4S</keyword>
<dbReference type="STRING" id="1079859.SAMN04515674_101344"/>
<dbReference type="InterPro" id="IPR009010">
    <property type="entry name" value="Asp_de-COase-like_dom_sf"/>
</dbReference>
<keyword evidence="9" id="KW-0411">Iron-sulfur</keyword>
<comment type="cofactor">
    <cofactor evidence="1">
        <name>Mo-bis(molybdopterin guanine dinucleotide)</name>
        <dbReference type="ChEBI" id="CHEBI:60539"/>
    </cofactor>
</comment>
<dbReference type="NCBIfam" id="TIGR01701">
    <property type="entry name" value="Fdhalpha-like"/>
    <property type="match status" value="1"/>
</dbReference>
<dbReference type="InterPro" id="IPR050123">
    <property type="entry name" value="Prok_molybdopt-oxidoreductase"/>
</dbReference>
<dbReference type="CDD" id="cd02767">
    <property type="entry name" value="MopB_ydeP"/>
    <property type="match status" value="1"/>
</dbReference>
<evidence type="ECO:0000313" key="13">
    <source>
        <dbReference type="Proteomes" id="UP000199306"/>
    </source>
</evidence>
<dbReference type="InterPro" id="IPR037951">
    <property type="entry name" value="MopB_CT_YdeP"/>
</dbReference>
<keyword evidence="7" id="KW-0560">Oxidoreductase</keyword>
<evidence type="ECO:0000259" key="10">
    <source>
        <dbReference type="Pfam" id="PF00384"/>
    </source>
</evidence>
<feature type="domain" description="Molybdopterin oxidoreductase" evidence="10">
    <location>
        <begin position="124"/>
        <end position="501"/>
    </location>
</feature>
<reference evidence="12 13" key="1">
    <citation type="submission" date="2016-10" db="EMBL/GenBank/DDBJ databases">
        <authorList>
            <person name="de Groot N.N."/>
        </authorList>
    </citation>
    <scope>NUCLEOTIDE SEQUENCE [LARGE SCALE GENOMIC DNA]</scope>
    <source>
        <strain evidence="13">E92,LMG 26720,CCM 7988</strain>
    </source>
</reference>